<protein>
    <submittedName>
        <fullName evidence="1">Uncharacterized protein</fullName>
    </submittedName>
</protein>
<keyword evidence="2" id="KW-1185">Reference proteome</keyword>
<organism evidence="1 2">
    <name type="scientific">Hypoxylon rubiginosum</name>
    <dbReference type="NCBI Taxonomy" id="110542"/>
    <lineage>
        <taxon>Eukaryota</taxon>
        <taxon>Fungi</taxon>
        <taxon>Dikarya</taxon>
        <taxon>Ascomycota</taxon>
        <taxon>Pezizomycotina</taxon>
        <taxon>Sordariomycetes</taxon>
        <taxon>Xylariomycetidae</taxon>
        <taxon>Xylariales</taxon>
        <taxon>Hypoxylaceae</taxon>
        <taxon>Hypoxylon</taxon>
    </lineage>
</organism>
<reference evidence="1 2" key="1">
    <citation type="journal article" date="2022" name="New Phytol.">
        <title>Ecological generalism drives hyperdiversity of secondary metabolite gene clusters in xylarialean endophytes.</title>
        <authorList>
            <person name="Franco M.E.E."/>
            <person name="Wisecaver J.H."/>
            <person name="Arnold A.E."/>
            <person name="Ju Y.M."/>
            <person name="Slot J.C."/>
            <person name="Ahrendt S."/>
            <person name="Moore L.P."/>
            <person name="Eastman K.E."/>
            <person name="Scott K."/>
            <person name="Konkel Z."/>
            <person name="Mondo S.J."/>
            <person name="Kuo A."/>
            <person name="Hayes R.D."/>
            <person name="Haridas S."/>
            <person name="Andreopoulos B."/>
            <person name="Riley R."/>
            <person name="LaButti K."/>
            <person name="Pangilinan J."/>
            <person name="Lipzen A."/>
            <person name="Amirebrahimi M."/>
            <person name="Yan J."/>
            <person name="Adam C."/>
            <person name="Keymanesh K."/>
            <person name="Ng V."/>
            <person name="Louie K."/>
            <person name="Northen T."/>
            <person name="Drula E."/>
            <person name="Henrissat B."/>
            <person name="Hsieh H.M."/>
            <person name="Youens-Clark K."/>
            <person name="Lutzoni F."/>
            <person name="Miadlikowska J."/>
            <person name="Eastwood D.C."/>
            <person name="Hamelin R.C."/>
            <person name="Grigoriev I.V."/>
            <person name="U'Ren J.M."/>
        </authorList>
    </citation>
    <scope>NUCLEOTIDE SEQUENCE [LARGE SCALE GENOMIC DNA]</scope>
    <source>
        <strain evidence="1 2">ER1909</strain>
    </source>
</reference>
<proteinExistence type="predicted"/>
<sequence length="1610" mass="177906">MEPEPKINLRSAQSTPSFRDTSDHPESPHSTGSRGRSRRHGLLRLMKSEDQPTKDLPAPPILTPGPSQPAGKDFTTTHKLLGVSVPAITPSEADFVTPNQGSPIGDDAEQPEEVRPGQPLAVDEGSHRVELAKGADVDDVVALQQDPSTRTPSRKSSPDEITNCTLTGRPHRRLTSGNLSEEEADVSDRIHIPYNSAIKVRPAIGLFHSDKRHDGHVGASKVRVASDEVNGHEIIHHSRTFGQKDSAPEKPYALEQHPHHGHSLAPKVGNFFDWGSLQEVGHTPSPNDVHEGHIQVHKVQPYHDPTSNTEENAVQSLAAAKKADHVQDESSKVASYWDFLPIFGQKRNEDAGATDEPKDHQNTQVNRKSAHSSSSKSKETSAIISRGRNQPSLSTSQYSSASQKSFEAATKALAKMNVDLTLNQENVRHSNGSATSSGKMFDNTNPQERPVLQEHNKGDNVSTSNVSPTSHPSLSKSDKGHPEQGSPLKKIDPRRAASWLRQLLGYSESSNTNLTQLPQKSHPRHQEHDDYPNDSDNVVSSRVTTFSGENAADVGAMETAMRHLERLLSEALVLANQVTEQDQDQCGHIDNEELHSYLRNLSHSNEDVRVSISTKAPPTAFVGAVEGVGHSCSTLPSRSVKPRRLTEPNIRDGNVRRHYVSEDNCILPMPPPDRKLKRRRPASMHRAYSEDDPIGVIKPRKKDVPNSREVREYIRVFHQPPITHRQSSRNLRKASQEADAEPHQSSTSEDLIDFSTQYDHGGRRDTGIPEFRGSTRGHDHHTSTTKADAPPQQAPSKPTHEVRNISLRRRSHVSIKDGQKVNLTKSLKRQPVIARDWSPARKRFVASVACISTALIGVLIGIYAGLVPSIQYYIADFHHYSILGNVGMYLGMALSSFFCWPLPLLHGRKPYILCSLCVAMPLLFPQAIAVSVLRSPFTSKWRWALLLSRAVMGWALGFASMNFHSILTDLFGASLMSRNPHQEVVDNHDVRRHGGGLGIWLGVWTWCFIGSLGVGFLIGAVVIDTLPPSWGLYISIMLIAVVLVLNVICPEVRRSAWRYSMAEVKMGSTVSRRIGRGEIMMHRIKDGPKWWGQEMYHGVALSLEMLRQPGFVTMAVYSAWIYAQVVLIIVLLGSLTSRHYHFRSPHVGAAVSSVAIGALAAVPFQMANLFSRFRSIGPVTNSMTFDRKVTWTSHLVRRAVFVIVLPIAGILYTIVSSGPPVSLVFPCVFAAIIGFLSCLAIAECNGMLMEAWDCSDMQPGMTGRSRSGTDGVKRTNYSSFPRVTAGWNTIHSIGFVFAAGATGIGGIATRNLGQRAATGIVASSLFIHSVLLLAVFARFRRVQIIPNSKSMEMERWTKERRDSLRRRASAIAAAKASGLKDISEIPEEDAVDIARDELGRRRDEFMGDIGDLVRKVSKRSMRSKYSHDSDHEDHIELQDIGPLTHTGAGHEHQHTALPRDVYLERECVMGQTVPEEKEEVSSMDGGSDDDYGYNHMQAHSSHMTSKVKPYAGFEQHELRGARLSTGDYVINMDASHTEPEMNLTDPDSLEHRGQHSAHMGNKVKPANLGLYEEHGAHAHASKVRPADLEFEEVDLGGRSERRNSKTTKQD</sequence>
<dbReference type="Proteomes" id="UP001497680">
    <property type="component" value="Unassembled WGS sequence"/>
</dbReference>
<name>A0ACC0DIA5_9PEZI</name>
<dbReference type="EMBL" id="MU394284">
    <property type="protein sequence ID" value="KAI6092052.1"/>
    <property type="molecule type" value="Genomic_DNA"/>
</dbReference>
<gene>
    <name evidence="1" type="ORF">F4821DRAFT_279471</name>
</gene>
<accession>A0ACC0DIA5</accession>
<comment type="caution">
    <text evidence="1">The sequence shown here is derived from an EMBL/GenBank/DDBJ whole genome shotgun (WGS) entry which is preliminary data.</text>
</comment>
<evidence type="ECO:0000313" key="1">
    <source>
        <dbReference type="EMBL" id="KAI6092052.1"/>
    </source>
</evidence>
<evidence type="ECO:0000313" key="2">
    <source>
        <dbReference type="Proteomes" id="UP001497680"/>
    </source>
</evidence>